<accession>A0A2T0M3X3</accession>
<dbReference type="InterPro" id="IPR010982">
    <property type="entry name" value="Lambda_DNA-bd_dom_sf"/>
</dbReference>
<dbReference type="SMART" id="SM00530">
    <property type="entry name" value="HTH_XRE"/>
    <property type="match status" value="1"/>
</dbReference>
<dbReference type="Gene3D" id="1.10.260.40">
    <property type="entry name" value="lambda repressor-like DNA-binding domains"/>
    <property type="match status" value="1"/>
</dbReference>
<dbReference type="PANTHER" id="PTHR35010:SF2">
    <property type="entry name" value="BLL4672 PROTEIN"/>
    <property type="match status" value="1"/>
</dbReference>
<dbReference type="GO" id="GO:0003677">
    <property type="term" value="F:DNA binding"/>
    <property type="evidence" value="ECO:0007669"/>
    <property type="project" value="InterPro"/>
</dbReference>
<feature type="domain" description="HTH cro/C1-type" evidence="1">
    <location>
        <begin position="34"/>
        <end position="81"/>
    </location>
</feature>
<dbReference type="Pfam" id="PF13560">
    <property type="entry name" value="HTH_31"/>
    <property type="match status" value="1"/>
</dbReference>
<dbReference type="InterPro" id="IPR041413">
    <property type="entry name" value="MLTR_LBD"/>
</dbReference>
<sequence>MTENLLGDFLRARRGRVSPEAAGVVTSGVRRVPGLRREEVATRAGVSVDYYVRLEQGRERNPSAQVLDAIARALRLDDDARLHLFRVAGLTPRTHRGAGPERADPGLSRLLEMWPENPALVLGKAYDVLAANRLAYALFDGLRHGPNLLMKVFLDPEARTFYPDWDRVAANTVAGFRTLHGEAPHDPRIREVLEAVRAGSPDFAAMWQRHDARRKRLERKRFRHPQVGELTLRMHAFDVKSAPGQELVVYHAEPGSASADALRLLGTLDATHLREQHATRTAPGPDAAG</sequence>
<dbReference type="OrthoDB" id="4790304at2"/>
<proteinExistence type="predicted"/>
<dbReference type="InterPro" id="IPR001387">
    <property type="entry name" value="Cro/C1-type_HTH"/>
</dbReference>
<evidence type="ECO:0000313" key="3">
    <source>
        <dbReference type="Proteomes" id="UP000238362"/>
    </source>
</evidence>
<reference evidence="2 3" key="1">
    <citation type="submission" date="2018-03" db="EMBL/GenBank/DDBJ databases">
        <title>Genomic Encyclopedia of Type Strains, Phase III (KMG-III): the genomes of soil and plant-associated and newly described type strains.</title>
        <authorList>
            <person name="Whitman W."/>
        </authorList>
    </citation>
    <scope>NUCLEOTIDE SEQUENCE [LARGE SCALE GENOMIC DNA]</scope>
    <source>
        <strain evidence="2 3">CGMCC 4.7125</strain>
    </source>
</reference>
<dbReference type="AlphaFoldDB" id="A0A2T0M3X3"/>
<dbReference type="Proteomes" id="UP000238362">
    <property type="component" value="Unassembled WGS sequence"/>
</dbReference>
<dbReference type="SUPFAM" id="SSF47413">
    <property type="entry name" value="lambda repressor-like DNA-binding domains"/>
    <property type="match status" value="1"/>
</dbReference>
<protein>
    <submittedName>
        <fullName evidence="2">Transcriptional regulator with XRE-family HTH domain</fullName>
    </submittedName>
</protein>
<dbReference type="PANTHER" id="PTHR35010">
    <property type="entry name" value="BLL4672 PROTEIN-RELATED"/>
    <property type="match status" value="1"/>
</dbReference>
<dbReference type="Gene3D" id="3.30.450.180">
    <property type="match status" value="1"/>
</dbReference>
<dbReference type="EMBL" id="PVNH01000001">
    <property type="protein sequence ID" value="PRX51455.1"/>
    <property type="molecule type" value="Genomic_DNA"/>
</dbReference>
<comment type="caution">
    <text evidence="2">The sequence shown here is derived from an EMBL/GenBank/DDBJ whole genome shotgun (WGS) entry which is preliminary data.</text>
</comment>
<name>A0A2T0M3X3_9PSEU</name>
<dbReference type="RefSeq" id="WP_106176912.1">
    <property type="nucleotide sequence ID" value="NZ_PVNH01000001.1"/>
</dbReference>
<organism evidence="2 3">
    <name type="scientific">Prauserella shujinwangii</name>
    <dbReference type="NCBI Taxonomy" id="1453103"/>
    <lineage>
        <taxon>Bacteria</taxon>
        <taxon>Bacillati</taxon>
        <taxon>Actinomycetota</taxon>
        <taxon>Actinomycetes</taxon>
        <taxon>Pseudonocardiales</taxon>
        <taxon>Pseudonocardiaceae</taxon>
        <taxon>Prauserella</taxon>
    </lineage>
</organism>
<dbReference type="CDD" id="cd00093">
    <property type="entry name" value="HTH_XRE"/>
    <property type="match status" value="1"/>
</dbReference>
<dbReference type="PROSITE" id="PS50943">
    <property type="entry name" value="HTH_CROC1"/>
    <property type="match status" value="1"/>
</dbReference>
<evidence type="ECO:0000313" key="2">
    <source>
        <dbReference type="EMBL" id="PRX51455.1"/>
    </source>
</evidence>
<evidence type="ECO:0000259" key="1">
    <source>
        <dbReference type="PROSITE" id="PS50943"/>
    </source>
</evidence>
<dbReference type="Pfam" id="PF17765">
    <property type="entry name" value="MLTR_LBD"/>
    <property type="match status" value="1"/>
</dbReference>
<gene>
    <name evidence="2" type="ORF">B0I33_101609</name>
</gene>
<keyword evidence="3" id="KW-1185">Reference proteome</keyword>